<feature type="region of interest" description="Disordered" evidence="1">
    <location>
        <begin position="22"/>
        <end position="51"/>
    </location>
</feature>
<dbReference type="InterPro" id="IPR011993">
    <property type="entry name" value="PH-like_dom_sf"/>
</dbReference>
<reference evidence="3 4" key="1">
    <citation type="journal article" date="2013" name="Curr. Biol.">
        <title>The Genome of the Foraminiferan Reticulomyxa filosa.</title>
        <authorList>
            <person name="Glockner G."/>
            <person name="Hulsmann N."/>
            <person name="Schleicher M."/>
            <person name="Noegel A.A."/>
            <person name="Eichinger L."/>
            <person name="Gallinger C."/>
            <person name="Pawlowski J."/>
            <person name="Sierra R."/>
            <person name="Euteneuer U."/>
            <person name="Pillet L."/>
            <person name="Moustafa A."/>
            <person name="Platzer M."/>
            <person name="Groth M."/>
            <person name="Szafranski K."/>
            <person name="Schliwa M."/>
        </authorList>
    </citation>
    <scope>NUCLEOTIDE SEQUENCE [LARGE SCALE GENOMIC DNA]</scope>
</reference>
<dbReference type="PROSITE" id="PS50003">
    <property type="entry name" value="PH_DOMAIN"/>
    <property type="match status" value="1"/>
</dbReference>
<comment type="caution">
    <text evidence="3">The sequence shown here is derived from an EMBL/GenBank/DDBJ whole genome shotgun (WGS) entry which is preliminary data.</text>
</comment>
<dbReference type="AlphaFoldDB" id="X6NLI2"/>
<dbReference type="InterPro" id="IPR001849">
    <property type="entry name" value="PH_domain"/>
</dbReference>
<feature type="domain" description="PH" evidence="2">
    <location>
        <begin position="243"/>
        <end position="335"/>
    </location>
</feature>
<evidence type="ECO:0000259" key="2">
    <source>
        <dbReference type="PROSITE" id="PS50003"/>
    </source>
</evidence>
<name>X6NLI2_RETFI</name>
<dbReference type="OrthoDB" id="74314at2759"/>
<feature type="compositionally biased region" description="Polar residues" evidence="1">
    <location>
        <begin position="217"/>
        <end position="228"/>
    </location>
</feature>
<dbReference type="Gene3D" id="2.30.29.30">
    <property type="entry name" value="Pleckstrin-homology domain (PH domain)/Phosphotyrosine-binding domain (PTB)"/>
    <property type="match status" value="1"/>
</dbReference>
<protein>
    <recommendedName>
        <fullName evidence="2">PH domain-containing protein</fullName>
    </recommendedName>
</protein>
<dbReference type="SMART" id="SM00233">
    <property type="entry name" value="PH"/>
    <property type="match status" value="1"/>
</dbReference>
<organism evidence="3 4">
    <name type="scientific">Reticulomyxa filosa</name>
    <dbReference type="NCBI Taxonomy" id="46433"/>
    <lineage>
        <taxon>Eukaryota</taxon>
        <taxon>Sar</taxon>
        <taxon>Rhizaria</taxon>
        <taxon>Retaria</taxon>
        <taxon>Foraminifera</taxon>
        <taxon>Monothalamids</taxon>
        <taxon>Reticulomyxidae</taxon>
        <taxon>Reticulomyxa</taxon>
    </lineage>
</organism>
<proteinExistence type="predicted"/>
<sequence length="341" mass="39792">MPFHKSNKILYDNITQTTLVNQAHQSGGTSSSQEKKPPQLRHQKSRTQETVKIPVERKSTRWFRVMTTLHPYPLEGPHYLLESHEEWYCDNQKCKYTVYGKYSNYPLPCWRSTELGPGFVLCDNYKKTKQLANANFHIQKFFYKFQTFKNTYTNFILFFLESTCIRTSTIEHNSPSEPKNKCNQRYVNVVTSYGTTDDGGNGNEDEDEKEEQEGVTAGNNNASVQSVNKEVEEKKEQTPNAPQVLKQGWLLKQGAKLKTWKQRFCMLQSDGKLYYFENDKSKYYKGYVDLQNCRKIRSGKKLDFDIITDERTWKFVCKKLETRDQWLALLCGITGCTIEAD</sequence>
<dbReference type="FunFam" id="2.30.29.30:FF:000286">
    <property type="entry name" value="PH-protein kinase domain containing protein"/>
    <property type="match status" value="1"/>
</dbReference>
<dbReference type="EMBL" id="ASPP01007995">
    <property type="protein sequence ID" value="ETO26242.1"/>
    <property type="molecule type" value="Genomic_DNA"/>
</dbReference>
<dbReference type="InterPro" id="IPR051707">
    <property type="entry name" value="PI-Interact_SigTrans_Reg"/>
</dbReference>
<evidence type="ECO:0000313" key="4">
    <source>
        <dbReference type="Proteomes" id="UP000023152"/>
    </source>
</evidence>
<dbReference type="Proteomes" id="UP000023152">
    <property type="component" value="Unassembled WGS sequence"/>
</dbReference>
<feature type="region of interest" description="Disordered" evidence="1">
    <location>
        <begin position="193"/>
        <end position="239"/>
    </location>
</feature>
<keyword evidence="4" id="KW-1185">Reference proteome</keyword>
<dbReference type="SUPFAM" id="SSF50729">
    <property type="entry name" value="PH domain-like"/>
    <property type="match status" value="1"/>
</dbReference>
<evidence type="ECO:0000313" key="3">
    <source>
        <dbReference type="EMBL" id="ETO26242.1"/>
    </source>
</evidence>
<feature type="compositionally biased region" description="Polar residues" evidence="1">
    <location>
        <begin position="22"/>
        <end position="32"/>
    </location>
</feature>
<dbReference type="Pfam" id="PF00169">
    <property type="entry name" value="PH"/>
    <property type="match status" value="1"/>
</dbReference>
<dbReference type="PANTHER" id="PTHR14336">
    <property type="entry name" value="TANDEM PH DOMAIN CONTAINING PROTEIN"/>
    <property type="match status" value="1"/>
</dbReference>
<feature type="compositionally biased region" description="Acidic residues" evidence="1">
    <location>
        <begin position="203"/>
        <end position="213"/>
    </location>
</feature>
<evidence type="ECO:0000256" key="1">
    <source>
        <dbReference type="SAM" id="MobiDB-lite"/>
    </source>
</evidence>
<gene>
    <name evidence="3" type="ORF">RFI_10895</name>
</gene>
<accession>X6NLI2</accession>